<evidence type="ECO:0000256" key="2">
    <source>
        <dbReference type="ARBA" id="ARBA00023015"/>
    </source>
</evidence>
<dbReference type="GO" id="GO:0006355">
    <property type="term" value="P:regulation of DNA-templated transcription"/>
    <property type="evidence" value="ECO:0007669"/>
    <property type="project" value="TreeGrafter"/>
</dbReference>
<feature type="compositionally biased region" description="Acidic residues" evidence="5">
    <location>
        <begin position="543"/>
        <end position="561"/>
    </location>
</feature>
<feature type="region of interest" description="Disordered" evidence="5">
    <location>
        <begin position="94"/>
        <end position="123"/>
    </location>
</feature>
<evidence type="ECO:0000256" key="3">
    <source>
        <dbReference type="ARBA" id="ARBA00023163"/>
    </source>
</evidence>
<comment type="subcellular location">
    <subcellularLocation>
        <location evidence="1">Nucleus</location>
    </subcellularLocation>
</comment>
<dbReference type="EMBL" id="KB740923">
    <property type="protein sequence ID" value="ENN78140.1"/>
    <property type="molecule type" value="Genomic_DNA"/>
</dbReference>
<dbReference type="OrthoDB" id="6257037at2759"/>
<dbReference type="InterPro" id="IPR052435">
    <property type="entry name" value="YY1-Transcr_Regul"/>
</dbReference>
<dbReference type="OMA" id="VNDNTKH"/>
<evidence type="ECO:0000313" key="6">
    <source>
        <dbReference type="EMBL" id="ENN78140.1"/>
    </source>
</evidence>
<dbReference type="SUPFAM" id="SSF46689">
    <property type="entry name" value="Homeodomain-like"/>
    <property type="match status" value="1"/>
</dbReference>
<dbReference type="Gene3D" id="1.10.10.60">
    <property type="entry name" value="Homeodomain-like"/>
    <property type="match status" value="1"/>
</dbReference>
<keyword evidence="4" id="KW-0539">Nucleus</keyword>
<protein>
    <submittedName>
        <fullName evidence="6">Uncharacterized protein</fullName>
    </submittedName>
</protein>
<feature type="compositionally biased region" description="Basic and acidic residues" evidence="5">
    <location>
        <begin position="460"/>
        <end position="496"/>
    </location>
</feature>
<evidence type="ECO:0000256" key="5">
    <source>
        <dbReference type="SAM" id="MobiDB-lite"/>
    </source>
</evidence>
<proteinExistence type="predicted"/>
<reference evidence="6" key="1">
    <citation type="journal article" date="2013" name="Genome Biol.">
        <title>Draft genome of the mountain pine beetle, Dendroctonus ponderosae Hopkins, a major forest pest.</title>
        <authorList>
            <person name="Keeling C.I."/>
            <person name="Yuen M.M."/>
            <person name="Liao N.Y."/>
            <person name="Docking T.R."/>
            <person name="Chan S.K."/>
            <person name="Taylor G.A."/>
            <person name="Palmquist D.L."/>
            <person name="Jackman S.D."/>
            <person name="Nguyen A."/>
            <person name="Li M."/>
            <person name="Henderson H."/>
            <person name="Janes J.K."/>
            <person name="Zhao Y."/>
            <person name="Pandoh P."/>
            <person name="Moore R."/>
            <person name="Sperling F.A."/>
            <person name="Huber D.P."/>
            <person name="Birol I."/>
            <person name="Jones S.J."/>
            <person name="Bohlmann J."/>
        </authorList>
    </citation>
    <scope>NUCLEOTIDE SEQUENCE</scope>
</reference>
<feature type="non-terminal residue" evidence="6">
    <location>
        <position position="1"/>
    </location>
</feature>
<evidence type="ECO:0000256" key="4">
    <source>
        <dbReference type="ARBA" id="ARBA00023242"/>
    </source>
</evidence>
<gene>
    <name evidence="6" type="ORF">YQE_05294</name>
</gene>
<dbReference type="Pfam" id="PF21227">
    <property type="entry name" value="Myb_DNA-binding_7"/>
    <property type="match status" value="1"/>
</dbReference>
<evidence type="ECO:0000256" key="1">
    <source>
        <dbReference type="ARBA" id="ARBA00004123"/>
    </source>
</evidence>
<dbReference type="GO" id="GO:0003712">
    <property type="term" value="F:transcription coregulator activity"/>
    <property type="evidence" value="ECO:0007669"/>
    <property type="project" value="TreeGrafter"/>
</dbReference>
<dbReference type="HOGENOM" id="CLU_428471_0_0_1"/>
<feature type="compositionally biased region" description="Basic and acidic residues" evidence="5">
    <location>
        <begin position="508"/>
        <end position="519"/>
    </location>
</feature>
<feature type="compositionally biased region" description="Low complexity" evidence="5">
    <location>
        <begin position="562"/>
        <end position="576"/>
    </location>
</feature>
<dbReference type="PANTHER" id="PTHR16088:SF3">
    <property type="entry name" value="GON-4-LIKE PROTEIN"/>
    <property type="match status" value="1"/>
</dbReference>
<accession>N6U8Y4</accession>
<sequence length="639" mass="72676">MADLGATLDASGKPQQENEEKNRAISNETASLIIASSIEEQRKPETTTTSTAEEPKRLKVARNIEFSTIMSSSFQKSNTSSEVEFCRNASDMPICQTSQSDENDGPVASGDNSQAIDSEKDNPEDINELLVASTTLKPDSKSNAKRKVSTAERKKNKLRKEFLTNLAIATPDNPDNERHKNEMFAVAYYDKLRETLEFEDYHKIMRILNDFGAGDVIDLYNDVQAILVPKYHELAEDFLFFLRQKEAATVGKLIPWLQMQTRVKFLRKLEVCFKDQPTQLKRVYNTLMELSKNESINMEKIKATLIPMLKGSKILMDLLLQGFKDEPPPPSLLEGPYETIDINKELARPDNEEMYETFVVPNTEDKYGGQNCICHCHRIEDNEYKSRFKHCNSCGLKFVNGKLYLSVGRSFQPATIAFKTNRHINHNARLMSKSATAGFSHKKKRPDNSPNKISGFTAKEALEEKDEGKRRDMETENRHEQMEEREGQSVELKAEKYPVVADVDESEHEASEEQREKSTEYCMDSSGESLEKSLTPEQHTMESETELDVEESSQDNYESDESSSSTESTKGSQSDSNTNDEPAWGREEDTIILETIQKEDDKEYALQIISDKLPNRTVAQIRSRLSRLVNLLIETLKSK</sequence>
<organism evidence="6">
    <name type="scientific">Dendroctonus ponderosae</name>
    <name type="common">Mountain pine beetle</name>
    <dbReference type="NCBI Taxonomy" id="77166"/>
    <lineage>
        <taxon>Eukaryota</taxon>
        <taxon>Metazoa</taxon>
        <taxon>Ecdysozoa</taxon>
        <taxon>Arthropoda</taxon>
        <taxon>Hexapoda</taxon>
        <taxon>Insecta</taxon>
        <taxon>Pterygota</taxon>
        <taxon>Neoptera</taxon>
        <taxon>Endopterygota</taxon>
        <taxon>Coleoptera</taxon>
        <taxon>Polyphaga</taxon>
        <taxon>Cucujiformia</taxon>
        <taxon>Curculionidae</taxon>
        <taxon>Scolytinae</taxon>
        <taxon>Dendroctonus</taxon>
    </lineage>
</organism>
<dbReference type="AlphaFoldDB" id="N6U8Y4"/>
<keyword evidence="3" id="KW-0804">Transcription</keyword>
<feature type="region of interest" description="Disordered" evidence="5">
    <location>
        <begin position="434"/>
        <end position="590"/>
    </location>
</feature>
<dbReference type="GO" id="GO:0005634">
    <property type="term" value="C:nucleus"/>
    <property type="evidence" value="ECO:0007669"/>
    <property type="project" value="UniProtKB-SubCell"/>
</dbReference>
<feature type="region of interest" description="Disordered" evidence="5">
    <location>
        <begin position="1"/>
        <end position="58"/>
    </location>
</feature>
<dbReference type="InterPro" id="IPR009057">
    <property type="entry name" value="Homeodomain-like_sf"/>
</dbReference>
<keyword evidence="2" id="KW-0805">Transcription regulation</keyword>
<dbReference type="PANTHER" id="PTHR16088">
    <property type="entry name" value="YY1 ASSOCIATED PROTEIN-RELATED"/>
    <property type="match status" value="1"/>
</dbReference>
<name>N6U8Y4_DENPD</name>